<protein>
    <submittedName>
        <fullName evidence="2">Uncharacterized protein</fullName>
    </submittedName>
</protein>
<dbReference type="Proteomes" id="UP000604825">
    <property type="component" value="Unassembled WGS sequence"/>
</dbReference>
<proteinExistence type="predicted"/>
<evidence type="ECO:0000256" key="1">
    <source>
        <dbReference type="SAM" id="MobiDB-lite"/>
    </source>
</evidence>
<reference evidence="2" key="1">
    <citation type="submission" date="2020-10" db="EMBL/GenBank/DDBJ databases">
        <authorList>
            <person name="Han B."/>
            <person name="Lu T."/>
            <person name="Zhao Q."/>
            <person name="Huang X."/>
            <person name="Zhao Y."/>
        </authorList>
    </citation>
    <scope>NUCLEOTIDE SEQUENCE</scope>
</reference>
<dbReference type="AlphaFoldDB" id="A0A811SJK1"/>
<feature type="region of interest" description="Disordered" evidence="1">
    <location>
        <begin position="1"/>
        <end position="22"/>
    </location>
</feature>
<sequence>MKRGVAVATMGGGTPAPEKTTEEQARAIMCVAQRAVEEEAKRGDGDCGATPDLSLKKSLQWFLEGRKNKNKAMAAAGGGGTHRQLHSVV</sequence>
<evidence type="ECO:0000313" key="2">
    <source>
        <dbReference type="EMBL" id="CAD6341883.1"/>
    </source>
</evidence>
<comment type="caution">
    <text evidence="2">The sequence shown here is derived from an EMBL/GenBank/DDBJ whole genome shotgun (WGS) entry which is preliminary data.</text>
</comment>
<name>A0A811SJK1_9POAL</name>
<gene>
    <name evidence="2" type="ORF">NCGR_LOCUS65981</name>
</gene>
<accession>A0A811SJK1</accession>
<dbReference type="OrthoDB" id="691359at2759"/>
<evidence type="ECO:0000313" key="3">
    <source>
        <dbReference type="Proteomes" id="UP000604825"/>
    </source>
</evidence>
<dbReference type="EMBL" id="CAJGYO010000334">
    <property type="protein sequence ID" value="CAD6341883.1"/>
    <property type="molecule type" value="Genomic_DNA"/>
</dbReference>
<organism evidence="2 3">
    <name type="scientific">Miscanthus lutarioriparius</name>
    <dbReference type="NCBI Taxonomy" id="422564"/>
    <lineage>
        <taxon>Eukaryota</taxon>
        <taxon>Viridiplantae</taxon>
        <taxon>Streptophyta</taxon>
        <taxon>Embryophyta</taxon>
        <taxon>Tracheophyta</taxon>
        <taxon>Spermatophyta</taxon>
        <taxon>Magnoliopsida</taxon>
        <taxon>Liliopsida</taxon>
        <taxon>Poales</taxon>
        <taxon>Poaceae</taxon>
        <taxon>PACMAD clade</taxon>
        <taxon>Panicoideae</taxon>
        <taxon>Andropogonodae</taxon>
        <taxon>Andropogoneae</taxon>
        <taxon>Saccharinae</taxon>
        <taxon>Miscanthus</taxon>
    </lineage>
</organism>
<keyword evidence="3" id="KW-1185">Reference proteome</keyword>